<dbReference type="EMBL" id="PTJC01000005">
    <property type="protein sequence ID" value="PPK88627.1"/>
    <property type="molecule type" value="Genomic_DNA"/>
</dbReference>
<evidence type="ECO:0000313" key="2">
    <source>
        <dbReference type="Proteomes" id="UP000237662"/>
    </source>
</evidence>
<dbReference type="Proteomes" id="UP000237662">
    <property type="component" value="Unassembled WGS sequence"/>
</dbReference>
<dbReference type="Gene3D" id="3.40.50.10600">
    <property type="entry name" value="SpoIIaa-like domains"/>
    <property type="match status" value="2"/>
</dbReference>
<name>A0A2S6IAU4_9BACT</name>
<dbReference type="InterPro" id="IPR038396">
    <property type="entry name" value="SpoIIAA-like_sf"/>
</dbReference>
<dbReference type="OrthoDB" id="1447828at2"/>
<organism evidence="1 2">
    <name type="scientific">Neolewinella xylanilytica</name>
    <dbReference type="NCBI Taxonomy" id="1514080"/>
    <lineage>
        <taxon>Bacteria</taxon>
        <taxon>Pseudomonadati</taxon>
        <taxon>Bacteroidota</taxon>
        <taxon>Saprospiria</taxon>
        <taxon>Saprospirales</taxon>
        <taxon>Lewinellaceae</taxon>
        <taxon>Neolewinella</taxon>
    </lineage>
</organism>
<dbReference type="InterPro" id="IPR021866">
    <property type="entry name" value="SpoIIAA-like"/>
</dbReference>
<keyword evidence="2" id="KW-1185">Reference proteome</keyword>
<protein>
    <submittedName>
        <fullName evidence="1">SpoIIAA-like protein</fullName>
    </submittedName>
</protein>
<dbReference type="SUPFAM" id="SSF52091">
    <property type="entry name" value="SpoIIaa-like"/>
    <property type="match status" value="2"/>
</dbReference>
<dbReference type="AlphaFoldDB" id="A0A2S6IAU4"/>
<accession>A0A2S6IAU4</accession>
<dbReference type="Pfam" id="PF11964">
    <property type="entry name" value="SpoIIAA-like"/>
    <property type="match status" value="2"/>
</dbReference>
<reference evidence="1 2" key="1">
    <citation type="submission" date="2018-02" db="EMBL/GenBank/DDBJ databases">
        <title>Genomic Encyclopedia of Archaeal and Bacterial Type Strains, Phase II (KMG-II): from individual species to whole genera.</title>
        <authorList>
            <person name="Goeker M."/>
        </authorList>
    </citation>
    <scope>NUCLEOTIDE SEQUENCE [LARGE SCALE GENOMIC DNA]</scope>
    <source>
        <strain evidence="1 2">DSM 29526</strain>
    </source>
</reference>
<proteinExistence type="predicted"/>
<dbReference type="InterPro" id="IPR036513">
    <property type="entry name" value="STAS_dom_sf"/>
</dbReference>
<comment type="caution">
    <text evidence="1">The sequence shown here is derived from an EMBL/GenBank/DDBJ whole genome shotgun (WGS) entry which is preliminary data.</text>
</comment>
<sequence>MVSVFPLSQPNMLGFTLDGEVDEEGMRKLLMAIEAKVVTHGRIRLLGNIKNVSGFANYQSFWDTIKGKRDLLDRIEKYAVLTDHGWLSAITGGIDYFTTRMEVKTFKLSEGELAHQWLQGDREAPATAAAVKEIDLGDERLLGLAIVGQLYPADYDRINVLIGEKVKHYGKARILLEVIGTDGIKARKPWEDLKASLKFYKDIERVAIIGDQSWLKTSVKLSDLLTPGLELAAFSSIERKRAIAWLD</sequence>
<gene>
    <name evidence="1" type="ORF">CLV84_1596</name>
</gene>
<evidence type="ECO:0000313" key="1">
    <source>
        <dbReference type="EMBL" id="PPK88627.1"/>
    </source>
</evidence>